<evidence type="ECO:0000313" key="2">
    <source>
        <dbReference type="Proteomes" id="UP001227230"/>
    </source>
</evidence>
<evidence type="ECO:0000313" key="1">
    <source>
        <dbReference type="EMBL" id="WKA01932.1"/>
    </source>
</evidence>
<dbReference type="EMBL" id="CP126660">
    <property type="protein sequence ID" value="WKA01932.1"/>
    <property type="molecule type" value="Genomic_DNA"/>
</dbReference>
<reference evidence="1 2" key="1">
    <citation type="journal article" date="2023" name="Hortic Res">
        <title>The complete reference genome for grapevine (Vitis vinifera L.) genetics and breeding.</title>
        <authorList>
            <person name="Shi X."/>
            <person name="Cao S."/>
            <person name="Wang X."/>
            <person name="Huang S."/>
            <person name="Wang Y."/>
            <person name="Liu Z."/>
            <person name="Liu W."/>
            <person name="Leng X."/>
            <person name="Peng Y."/>
            <person name="Wang N."/>
            <person name="Wang Y."/>
            <person name="Ma Z."/>
            <person name="Xu X."/>
            <person name="Zhang F."/>
            <person name="Xue H."/>
            <person name="Zhong H."/>
            <person name="Wang Y."/>
            <person name="Zhang K."/>
            <person name="Velt A."/>
            <person name="Avia K."/>
            <person name="Holtgrawe D."/>
            <person name="Grimplet J."/>
            <person name="Matus J.T."/>
            <person name="Ware D."/>
            <person name="Wu X."/>
            <person name="Wang H."/>
            <person name="Liu C."/>
            <person name="Fang Y."/>
            <person name="Rustenholz C."/>
            <person name="Cheng Z."/>
            <person name="Xiao H."/>
            <person name="Zhou Y."/>
        </authorList>
    </citation>
    <scope>NUCLEOTIDE SEQUENCE [LARGE SCALE GENOMIC DNA]</scope>
    <source>
        <strain evidence="2">cv. Pinot noir / PN40024</strain>
        <tissue evidence="1">Leaf</tissue>
    </source>
</reference>
<name>A0ABY9D3I7_VITVI</name>
<protein>
    <submittedName>
        <fullName evidence="1">Uncharacterized protein</fullName>
    </submittedName>
</protein>
<dbReference type="Proteomes" id="UP001227230">
    <property type="component" value="Chromosome 13"/>
</dbReference>
<keyword evidence="2" id="KW-1185">Reference proteome</keyword>
<proteinExistence type="predicted"/>
<sequence length="174" mass="19909">MRFTVLRNGTRVPKVLSQPRNTLRNGALAAKLGIFTLWSFAAVSQLRNEGHCAAEWHSCAKSAFAAAKSSVEWDFWCEIRLYHFAMRFAAAKQMLLCCEVALVCQNGFRSCENFRRDFYSIAEWFGNKMPISQRLRNLADPCFSPVFAPFDSDFALILLRFCSDFFLQFLCNSS</sequence>
<gene>
    <name evidence="1" type="ORF">VitviT2T_020181</name>
</gene>
<organism evidence="1 2">
    <name type="scientific">Vitis vinifera</name>
    <name type="common">Grape</name>
    <dbReference type="NCBI Taxonomy" id="29760"/>
    <lineage>
        <taxon>Eukaryota</taxon>
        <taxon>Viridiplantae</taxon>
        <taxon>Streptophyta</taxon>
        <taxon>Embryophyta</taxon>
        <taxon>Tracheophyta</taxon>
        <taxon>Spermatophyta</taxon>
        <taxon>Magnoliopsida</taxon>
        <taxon>eudicotyledons</taxon>
        <taxon>Gunneridae</taxon>
        <taxon>Pentapetalae</taxon>
        <taxon>rosids</taxon>
        <taxon>Vitales</taxon>
        <taxon>Vitaceae</taxon>
        <taxon>Viteae</taxon>
        <taxon>Vitis</taxon>
    </lineage>
</organism>
<accession>A0ABY9D3I7</accession>